<feature type="transmembrane region" description="Helical" evidence="7">
    <location>
        <begin position="20"/>
        <end position="39"/>
    </location>
</feature>
<comment type="caution">
    <text evidence="9">The sequence shown here is derived from an EMBL/GenBank/DDBJ whole genome shotgun (WGS) entry which is preliminary data.</text>
</comment>
<dbReference type="Proteomes" id="UP001652432">
    <property type="component" value="Unassembled WGS sequence"/>
</dbReference>
<proteinExistence type="inferred from homology"/>
<dbReference type="NCBIfam" id="TIGR00219">
    <property type="entry name" value="mreC"/>
    <property type="match status" value="1"/>
</dbReference>
<keyword evidence="6" id="KW-0175">Coiled coil</keyword>
<evidence type="ECO:0000256" key="3">
    <source>
        <dbReference type="ARBA" id="ARBA00022960"/>
    </source>
</evidence>
<evidence type="ECO:0000313" key="9">
    <source>
        <dbReference type="EMBL" id="MCU6743334.1"/>
    </source>
</evidence>
<gene>
    <name evidence="9" type="primary">mreC</name>
    <name evidence="9" type="ORF">OCV77_02245</name>
</gene>
<protein>
    <recommendedName>
        <fullName evidence="2 5">Cell shape-determining protein MreC</fullName>
    </recommendedName>
    <alternativeName>
        <fullName evidence="4 5">Cell shape protein MreC</fullName>
    </alternativeName>
</protein>
<dbReference type="Gene3D" id="2.40.10.340">
    <property type="entry name" value="Rod shape-determining protein MreC, domain 1"/>
    <property type="match status" value="1"/>
</dbReference>
<name>A0ABT2T0L7_9FIRM</name>
<dbReference type="PANTHER" id="PTHR34138:SF1">
    <property type="entry name" value="CELL SHAPE-DETERMINING PROTEIN MREC"/>
    <property type="match status" value="1"/>
</dbReference>
<comment type="similarity">
    <text evidence="1 5">Belongs to the MreC family.</text>
</comment>
<dbReference type="InterPro" id="IPR042177">
    <property type="entry name" value="Cell/Rod_1"/>
</dbReference>
<dbReference type="InterPro" id="IPR007221">
    <property type="entry name" value="MreC"/>
</dbReference>
<evidence type="ECO:0000313" key="10">
    <source>
        <dbReference type="Proteomes" id="UP001652432"/>
    </source>
</evidence>
<accession>A0ABT2T0L7</accession>
<keyword evidence="10" id="KW-1185">Reference proteome</keyword>
<comment type="function">
    <text evidence="5">Involved in formation and maintenance of cell shape.</text>
</comment>
<dbReference type="PANTHER" id="PTHR34138">
    <property type="entry name" value="CELL SHAPE-DETERMINING PROTEIN MREC"/>
    <property type="match status" value="1"/>
</dbReference>
<dbReference type="RefSeq" id="WP_118797018.1">
    <property type="nucleotide sequence ID" value="NZ_JAOQKJ010000002.1"/>
</dbReference>
<keyword evidence="7" id="KW-1133">Transmembrane helix</keyword>
<feature type="coiled-coil region" evidence="6">
    <location>
        <begin position="69"/>
        <end position="103"/>
    </location>
</feature>
<keyword evidence="3 5" id="KW-0133">Cell shape</keyword>
<dbReference type="EMBL" id="JAOQKJ010000002">
    <property type="protein sequence ID" value="MCU6743334.1"/>
    <property type="molecule type" value="Genomic_DNA"/>
</dbReference>
<sequence length="291" mass="31940">MSPVVKRKGEKFTLPSKYLLFILTIVCTALIILTFYTGFLSTPLSAVGGFLIVPMQDGISKAGSWLSTRSEELVEIRSLIQENEELKQKVDELTMENISLQQDRYELTNLRQLYELDSQYDEYQKIGARIIAKDSGNWFHSFTINKGTNDGLSVDMNVIAGSGLVGRIIDAGPDWAKVMAIISDNSNVSGMVLSTSDNLIVTGDLELYADGLISFEKLVDSADRVVEGDKIVTSNVSDKYLPGILIGYISAINVDSNNLTKSGVLTPAVDFEHLEEVLVITQTKQTVAEGD</sequence>
<dbReference type="Pfam" id="PF04085">
    <property type="entry name" value="MreC"/>
    <property type="match status" value="1"/>
</dbReference>
<evidence type="ECO:0000256" key="7">
    <source>
        <dbReference type="SAM" id="Phobius"/>
    </source>
</evidence>
<keyword evidence="7" id="KW-0812">Transmembrane</keyword>
<dbReference type="InterPro" id="IPR055342">
    <property type="entry name" value="MreC_beta-barrel_core"/>
</dbReference>
<evidence type="ECO:0000256" key="5">
    <source>
        <dbReference type="PIRNR" id="PIRNR038471"/>
    </source>
</evidence>
<dbReference type="PIRSF" id="PIRSF038471">
    <property type="entry name" value="MreC"/>
    <property type="match status" value="1"/>
</dbReference>
<dbReference type="Gene3D" id="2.40.10.350">
    <property type="entry name" value="Rod shape-determining protein MreC, domain 2"/>
    <property type="match status" value="1"/>
</dbReference>
<feature type="domain" description="Rod shape-determining protein MreC beta-barrel core" evidence="8">
    <location>
        <begin position="130"/>
        <end position="280"/>
    </location>
</feature>
<evidence type="ECO:0000256" key="2">
    <source>
        <dbReference type="ARBA" id="ARBA00013855"/>
    </source>
</evidence>
<organism evidence="9 10">
    <name type="scientific">Suilimivivens aceti</name>
    <dbReference type="NCBI Taxonomy" id="2981774"/>
    <lineage>
        <taxon>Bacteria</taxon>
        <taxon>Bacillati</taxon>
        <taxon>Bacillota</taxon>
        <taxon>Clostridia</taxon>
        <taxon>Lachnospirales</taxon>
        <taxon>Lachnospiraceae</taxon>
        <taxon>Suilimivivens</taxon>
    </lineage>
</organism>
<evidence type="ECO:0000256" key="6">
    <source>
        <dbReference type="SAM" id="Coils"/>
    </source>
</evidence>
<reference evidence="9 10" key="1">
    <citation type="journal article" date="2021" name="ISME Commun">
        <title>Automated analysis of genomic sequences facilitates high-throughput and comprehensive description of bacteria.</title>
        <authorList>
            <person name="Hitch T.C.A."/>
        </authorList>
    </citation>
    <scope>NUCLEOTIDE SEQUENCE [LARGE SCALE GENOMIC DNA]</scope>
    <source>
        <strain evidence="9 10">Sanger_18</strain>
    </source>
</reference>
<evidence type="ECO:0000259" key="8">
    <source>
        <dbReference type="Pfam" id="PF04085"/>
    </source>
</evidence>
<keyword evidence="7" id="KW-0472">Membrane</keyword>
<evidence type="ECO:0000256" key="1">
    <source>
        <dbReference type="ARBA" id="ARBA00009369"/>
    </source>
</evidence>
<dbReference type="InterPro" id="IPR042175">
    <property type="entry name" value="Cell/Rod_MreC_2"/>
</dbReference>
<evidence type="ECO:0000256" key="4">
    <source>
        <dbReference type="ARBA" id="ARBA00032089"/>
    </source>
</evidence>